<comment type="caution">
    <text evidence="2">The sequence shown here is derived from an EMBL/GenBank/DDBJ whole genome shotgun (WGS) entry which is preliminary data.</text>
</comment>
<dbReference type="Proteomes" id="UP000471633">
    <property type="component" value="Unassembled WGS sequence"/>
</dbReference>
<dbReference type="InterPro" id="IPR043502">
    <property type="entry name" value="DNA/RNA_pol_sf"/>
</dbReference>
<accession>A0A922LII4</accession>
<feature type="domain" description="Reverse transcriptase" evidence="1">
    <location>
        <begin position="16"/>
        <end position="222"/>
    </location>
</feature>
<proteinExistence type="predicted"/>
<dbReference type="CTD" id="75576315"/>
<reference evidence="2" key="4">
    <citation type="journal article" date="2022" name="PLoS Pathog.">
        <title>Chromosome-level genome of Schistosoma haematobium underpins genome-wide explorations of molecular variation.</title>
        <authorList>
            <person name="Stroehlein A.J."/>
            <person name="Korhonen P.K."/>
            <person name="Lee V.V."/>
            <person name="Ralph S.A."/>
            <person name="Mentink-Kane M."/>
            <person name="You H."/>
            <person name="McManus D.P."/>
            <person name="Tchuente L.T."/>
            <person name="Stothard J.R."/>
            <person name="Kaur P."/>
            <person name="Dudchenko O."/>
            <person name="Aiden E.L."/>
            <person name="Yang B."/>
            <person name="Yang H."/>
            <person name="Emery A.M."/>
            <person name="Webster B.L."/>
            <person name="Brindley P.J."/>
            <person name="Rollinson D."/>
            <person name="Chang B.C.H."/>
            <person name="Gasser R.B."/>
            <person name="Young N.D."/>
        </authorList>
    </citation>
    <scope>NUCLEOTIDE SEQUENCE</scope>
</reference>
<dbReference type="Pfam" id="PF00078">
    <property type="entry name" value="RVT_1"/>
    <property type="match status" value="1"/>
</dbReference>
<dbReference type="GeneID" id="75576315"/>
<dbReference type="EMBL" id="AMPZ03000004">
    <property type="protein sequence ID" value="KAH9586010.1"/>
    <property type="molecule type" value="Genomic_DNA"/>
</dbReference>
<reference evidence="2" key="2">
    <citation type="journal article" date="2019" name="Gigascience">
        <title>High-quality Schistosoma haematobium genome achieved by single-molecule and long-range sequencing.</title>
        <authorList>
            <person name="Stroehlein A.J."/>
            <person name="Korhonen P.K."/>
            <person name="Chong T.M."/>
            <person name="Lim Y.L."/>
            <person name="Chan K.G."/>
            <person name="Webster B."/>
            <person name="Rollinson D."/>
            <person name="Brindley P.J."/>
            <person name="Gasser R.B."/>
            <person name="Young N.D."/>
        </authorList>
    </citation>
    <scope>NUCLEOTIDE SEQUENCE</scope>
</reference>
<dbReference type="InterPro" id="IPR000477">
    <property type="entry name" value="RT_dom"/>
</dbReference>
<evidence type="ECO:0000259" key="1">
    <source>
        <dbReference type="PROSITE" id="PS50878"/>
    </source>
</evidence>
<evidence type="ECO:0000313" key="3">
    <source>
        <dbReference type="Proteomes" id="UP000471633"/>
    </source>
</evidence>
<keyword evidence="3" id="KW-1185">Reference proteome</keyword>
<dbReference type="AlphaFoldDB" id="A0A922LII4"/>
<reference evidence="2" key="3">
    <citation type="submission" date="2021-06" db="EMBL/GenBank/DDBJ databases">
        <title>Chromosome-level genome assembly for S. haematobium.</title>
        <authorList>
            <person name="Stroehlein A.J."/>
        </authorList>
    </citation>
    <scope>NUCLEOTIDE SEQUENCE</scope>
</reference>
<organism evidence="2 3">
    <name type="scientific">Schistosoma haematobium</name>
    <name type="common">Blood fluke</name>
    <dbReference type="NCBI Taxonomy" id="6185"/>
    <lineage>
        <taxon>Eukaryota</taxon>
        <taxon>Metazoa</taxon>
        <taxon>Spiralia</taxon>
        <taxon>Lophotrochozoa</taxon>
        <taxon>Platyhelminthes</taxon>
        <taxon>Trematoda</taxon>
        <taxon>Digenea</taxon>
        <taxon>Strigeidida</taxon>
        <taxon>Schistosomatoidea</taxon>
        <taxon>Schistosomatidae</taxon>
        <taxon>Schistosoma</taxon>
    </lineage>
</organism>
<dbReference type="PROSITE" id="PS50878">
    <property type="entry name" value="RT_POL"/>
    <property type="match status" value="1"/>
</dbReference>
<dbReference type="SUPFAM" id="SSF56672">
    <property type="entry name" value="DNA/RNA polymerases"/>
    <property type="match status" value="1"/>
</dbReference>
<sequence length="222" mass="25347">MSGPDIQTLLLKIYTLSLETGTYPETWKVTYVLPEQKSRPRNLVENYRTINITPVISRIMEKVIQNQLSDHLLKEDLIDPSQHGFIRTMSCSTCLIDFFNQVTRMCDQKKLVAILYFDIKKAFDKVPYNLINRLKSVGIINPLCNGSSLLTNRYQITKINSTTSTPRPISSGVVQGSVLGRLLFIIYINNICKCFSKGKTYLYADDLKVIYKTDICDVRGTM</sequence>
<dbReference type="KEGG" id="shx:MS3_00000323"/>
<dbReference type="PANTHER" id="PTHR19446">
    <property type="entry name" value="REVERSE TRANSCRIPTASES"/>
    <property type="match status" value="1"/>
</dbReference>
<dbReference type="RefSeq" id="XP_051068548.1">
    <property type="nucleotide sequence ID" value="XM_051208136.1"/>
</dbReference>
<gene>
    <name evidence="2" type="ORF">MS3_00000323</name>
</gene>
<protein>
    <recommendedName>
        <fullName evidence="1">Reverse transcriptase domain-containing protein</fullName>
    </recommendedName>
</protein>
<name>A0A922LII4_SCHHA</name>
<reference evidence="2" key="1">
    <citation type="journal article" date="2012" name="Nat. Genet.">
        <title>Whole-genome sequence of Schistosoma haematobium.</title>
        <authorList>
            <person name="Young N.D."/>
            <person name="Jex A.R."/>
            <person name="Li B."/>
            <person name="Liu S."/>
            <person name="Yang L."/>
            <person name="Xiong Z."/>
            <person name="Li Y."/>
            <person name="Cantacessi C."/>
            <person name="Hall R.S."/>
            <person name="Xu X."/>
            <person name="Chen F."/>
            <person name="Wu X."/>
            <person name="Zerlotini A."/>
            <person name="Oliveira G."/>
            <person name="Hofmann A."/>
            <person name="Zhang G."/>
            <person name="Fang X."/>
            <person name="Kang Y."/>
            <person name="Campbell B.E."/>
            <person name="Loukas A."/>
            <person name="Ranganathan S."/>
            <person name="Rollinson D."/>
            <person name="Rinaldi G."/>
            <person name="Brindley P.J."/>
            <person name="Yang H."/>
            <person name="Wang J."/>
            <person name="Wang J."/>
            <person name="Gasser R.B."/>
        </authorList>
    </citation>
    <scope>NUCLEOTIDE SEQUENCE</scope>
</reference>
<evidence type="ECO:0000313" key="2">
    <source>
        <dbReference type="EMBL" id="KAH9586010.1"/>
    </source>
</evidence>